<name>A0ABZ3IMM7_9FIRM</name>
<feature type="transmembrane region" description="Helical" evidence="8">
    <location>
        <begin position="14"/>
        <end position="31"/>
    </location>
</feature>
<keyword evidence="7 10" id="KW-0012">Acyltransferase</keyword>
<evidence type="ECO:0000313" key="10">
    <source>
        <dbReference type="EMBL" id="XFO66904.1"/>
    </source>
</evidence>
<evidence type="ECO:0000259" key="9">
    <source>
        <dbReference type="PROSITE" id="PS50263"/>
    </source>
</evidence>
<evidence type="ECO:0000256" key="1">
    <source>
        <dbReference type="ARBA" id="ARBA00004651"/>
    </source>
</evidence>
<feature type="transmembrane region" description="Helical" evidence="8">
    <location>
        <begin position="90"/>
        <end position="114"/>
    </location>
</feature>
<keyword evidence="5 8" id="KW-1133">Transmembrane helix</keyword>
<evidence type="ECO:0000256" key="2">
    <source>
        <dbReference type="ARBA" id="ARBA00022475"/>
    </source>
</evidence>
<reference evidence="10" key="1">
    <citation type="submission" date="2024-05" db="EMBL/GenBank/DDBJ databases">
        <title>Isolation and characterization of Sporomusa carbonis sp. nov., a carboxydotrophic hydrogenogen in the genus of Sporomusa isolated from a charcoal burning pile.</title>
        <authorList>
            <person name="Boeer T."/>
            <person name="Rosenbaum F."/>
            <person name="Eysell L."/>
            <person name="Mueller V."/>
            <person name="Daniel R."/>
            <person name="Poehlein A."/>
        </authorList>
    </citation>
    <scope>NUCLEOTIDE SEQUENCE [LARGE SCALE GENOMIC DNA]</scope>
    <source>
        <strain evidence="10">DSM 10669</strain>
    </source>
</reference>
<keyword evidence="4 8" id="KW-0812">Transmembrane</keyword>
<feature type="transmembrane region" description="Helical" evidence="8">
    <location>
        <begin position="160"/>
        <end position="183"/>
    </location>
</feature>
<dbReference type="GO" id="GO:0016746">
    <property type="term" value="F:acyltransferase activity"/>
    <property type="evidence" value="ECO:0007669"/>
    <property type="project" value="UniProtKB-KW"/>
</dbReference>
<dbReference type="Gene3D" id="3.60.110.10">
    <property type="entry name" value="Carbon-nitrogen hydrolase"/>
    <property type="match status" value="1"/>
</dbReference>
<gene>
    <name evidence="10" type="primary">lnt</name>
    <name evidence="10" type="ORF">SPSIL_030720</name>
</gene>
<dbReference type="EC" id="2.3.1.269" evidence="10"/>
<evidence type="ECO:0000256" key="3">
    <source>
        <dbReference type="ARBA" id="ARBA00022679"/>
    </source>
</evidence>
<evidence type="ECO:0000256" key="6">
    <source>
        <dbReference type="ARBA" id="ARBA00023136"/>
    </source>
</evidence>
<organism evidence="10 11">
    <name type="scientific">Sporomusa silvacetica DSM 10669</name>
    <dbReference type="NCBI Taxonomy" id="1123289"/>
    <lineage>
        <taxon>Bacteria</taxon>
        <taxon>Bacillati</taxon>
        <taxon>Bacillota</taxon>
        <taxon>Negativicutes</taxon>
        <taxon>Selenomonadales</taxon>
        <taxon>Sporomusaceae</taxon>
        <taxon>Sporomusa</taxon>
    </lineage>
</organism>
<dbReference type="InterPro" id="IPR003010">
    <property type="entry name" value="C-N_Hydrolase"/>
</dbReference>
<keyword evidence="6 8" id="KW-0472">Membrane</keyword>
<dbReference type="Pfam" id="PF20154">
    <property type="entry name" value="LNT_N"/>
    <property type="match status" value="1"/>
</dbReference>
<proteinExistence type="predicted"/>
<dbReference type="InterPro" id="IPR036526">
    <property type="entry name" value="C-N_Hydrolase_sf"/>
</dbReference>
<dbReference type="SUPFAM" id="SSF56317">
    <property type="entry name" value="Carbon-nitrogen hydrolase"/>
    <property type="match status" value="1"/>
</dbReference>
<accession>A0ABZ3IMM7</accession>
<feature type="transmembrane region" description="Helical" evidence="8">
    <location>
        <begin position="195"/>
        <end position="216"/>
    </location>
</feature>
<feature type="transmembrane region" description="Helical" evidence="8">
    <location>
        <begin position="469"/>
        <end position="488"/>
    </location>
</feature>
<dbReference type="Pfam" id="PF00795">
    <property type="entry name" value="CN_hydrolase"/>
    <property type="match status" value="1"/>
</dbReference>
<comment type="subcellular location">
    <subcellularLocation>
        <location evidence="1">Cell membrane</location>
        <topology evidence="1">Multi-pass membrane protein</topology>
    </subcellularLocation>
</comment>
<keyword evidence="11" id="KW-1185">Reference proteome</keyword>
<evidence type="ECO:0000256" key="5">
    <source>
        <dbReference type="ARBA" id="ARBA00022989"/>
    </source>
</evidence>
<evidence type="ECO:0000256" key="4">
    <source>
        <dbReference type="ARBA" id="ARBA00022692"/>
    </source>
</evidence>
<dbReference type="PROSITE" id="PS50263">
    <property type="entry name" value="CN_HYDROLASE"/>
    <property type="match status" value="1"/>
</dbReference>
<dbReference type="PANTHER" id="PTHR38686">
    <property type="entry name" value="APOLIPOPROTEIN N-ACYLTRANSFERASE"/>
    <property type="match status" value="1"/>
</dbReference>
<keyword evidence="3 10" id="KW-0808">Transferase</keyword>
<dbReference type="InterPro" id="IPR045378">
    <property type="entry name" value="LNT_N"/>
</dbReference>
<evidence type="ECO:0000313" key="11">
    <source>
        <dbReference type="Proteomes" id="UP000216752"/>
    </source>
</evidence>
<dbReference type="InterPro" id="IPR004563">
    <property type="entry name" value="Apolipo_AcylTrfase"/>
</dbReference>
<dbReference type="PANTHER" id="PTHR38686:SF1">
    <property type="entry name" value="APOLIPOPROTEIN N-ACYLTRANSFERASE"/>
    <property type="match status" value="1"/>
</dbReference>
<evidence type="ECO:0000256" key="8">
    <source>
        <dbReference type="SAM" id="Phobius"/>
    </source>
</evidence>
<dbReference type="CDD" id="cd07197">
    <property type="entry name" value="nitrilase"/>
    <property type="match status" value="1"/>
</dbReference>
<sequence length="496" mass="55530">MGDNKGRNNIDKENIKRCLCFTITVMISSIAYYFSTGIYNCSLLTWLAPIPLFIYTLEAAMVPVVFASIITYIIGFSSGVFAYSNTVIPIWILAFGNIINAIIFTILIVLFRYMVFKKKHWAWSFVFASGWTAFEFITSLHSSAGTFDSIAYTQVFNLPVIQIASITGILGVTFLLMLIPAGLALSWHYRNNSKLCLKTIIIPISILILTMIFGLYRLNVPVQGPSVKIGMASLGMSLEELRSRGQEEETEKIISRYIHCIDLLSRSGAEVILLPEKIITLNLNNQSKFLQLLADAAHKYQITLIAGLSVQEELNLYNSAYLFLPSGEIALKYDKQHLLPFSEGSYIPGQEFSIITSENKGMWGIAICKDMDFEEPSRGYSQRGINLLFVPAFDFKADDLLHARIAIMRGIEGNYAVARAAQWGLLSLSSNKGEIINIVSSNNEKNDAILIGTIQLDQGKSIYSNLGNWFGYFTEGLFILLTLFFFILNKIKPDND</sequence>
<feature type="domain" description="CN hydrolase" evidence="9">
    <location>
        <begin position="227"/>
        <end position="456"/>
    </location>
</feature>
<dbReference type="Proteomes" id="UP000216752">
    <property type="component" value="Chromosome"/>
</dbReference>
<dbReference type="EMBL" id="CP155573">
    <property type="protein sequence ID" value="XFO66904.1"/>
    <property type="molecule type" value="Genomic_DNA"/>
</dbReference>
<evidence type="ECO:0000256" key="7">
    <source>
        <dbReference type="ARBA" id="ARBA00023315"/>
    </source>
</evidence>
<feature type="transmembrane region" description="Helical" evidence="8">
    <location>
        <begin position="121"/>
        <end position="140"/>
    </location>
</feature>
<dbReference type="RefSeq" id="WP_094607142.1">
    <property type="nucleotide sequence ID" value="NZ_CP155573.1"/>
</dbReference>
<feature type="transmembrane region" description="Helical" evidence="8">
    <location>
        <begin position="64"/>
        <end position="84"/>
    </location>
</feature>
<keyword evidence="2" id="KW-1003">Cell membrane</keyword>
<protein>
    <submittedName>
        <fullName evidence="10">Apolipoprotein N-acyltransferase</fullName>
        <ecNumber evidence="10">2.3.1.269</ecNumber>
    </submittedName>
</protein>